<reference evidence="3 4" key="1">
    <citation type="submission" date="2024-08" db="EMBL/GenBank/DDBJ databases">
        <title>Gnathostoma spinigerum genome.</title>
        <authorList>
            <person name="Gonzalez-Bertolin B."/>
            <person name="Monzon S."/>
            <person name="Zaballos A."/>
            <person name="Jimenez P."/>
            <person name="Dekumyoy P."/>
            <person name="Varona S."/>
            <person name="Cuesta I."/>
            <person name="Sumanam S."/>
            <person name="Adisakwattana P."/>
            <person name="Gasser R.B."/>
            <person name="Hernandez-Gonzalez A."/>
            <person name="Young N.D."/>
            <person name="Perteguer M.J."/>
        </authorList>
    </citation>
    <scope>NUCLEOTIDE SEQUENCE [LARGE SCALE GENOMIC DNA]</scope>
    <source>
        <strain evidence="3">AL3</strain>
        <tissue evidence="3">Liver</tissue>
    </source>
</reference>
<feature type="region of interest" description="Disordered" evidence="1">
    <location>
        <begin position="378"/>
        <end position="400"/>
    </location>
</feature>
<dbReference type="AlphaFoldDB" id="A0ABD6E8G7"/>
<feature type="compositionally biased region" description="Basic residues" evidence="1">
    <location>
        <begin position="94"/>
        <end position="105"/>
    </location>
</feature>
<keyword evidence="4" id="KW-1185">Reference proteome</keyword>
<evidence type="ECO:0000313" key="4">
    <source>
        <dbReference type="Proteomes" id="UP001608902"/>
    </source>
</evidence>
<keyword evidence="2" id="KW-0732">Signal</keyword>
<proteinExistence type="predicted"/>
<name>A0ABD6E8G7_9BILA</name>
<evidence type="ECO:0000256" key="1">
    <source>
        <dbReference type="SAM" id="MobiDB-lite"/>
    </source>
</evidence>
<accession>A0ABD6E8G7</accession>
<evidence type="ECO:0000313" key="3">
    <source>
        <dbReference type="EMBL" id="MFH4976370.1"/>
    </source>
</evidence>
<feature type="signal peptide" evidence="2">
    <location>
        <begin position="1"/>
        <end position="20"/>
    </location>
</feature>
<feature type="compositionally biased region" description="Polar residues" evidence="1">
    <location>
        <begin position="157"/>
        <end position="174"/>
    </location>
</feature>
<feature type="compositionally biased region" description="Polar residues" evidence="1">
    <location>
        <begin position="378"/>
        <end position="389"/>
    </location>
</feature>
<comment type="caution">
    <text evidence="3">The sequence shown here is derived from an EMBL/GenBank/DDBJ whole genome shotgun (WGS) entry which is preliminary data.</text>
</comment>
<dbReference type="Proteomes" id="UP001608902">
    <property type="component" value="Unassembled WGS sequence"/>
</dbReference>
<evidence type="ECO:0000256" key="2">
    <source>
        <dbReference type="SAM" id="SignalP"/>
    </source>
</evidence>
<feature type="region of interest" description="Disordered" evidence="1">
    <location>
        <begin position="339"/>
        <end position="359"/>
    </location>
</feature>
<gene>
    <name evidence="3" type="ORF">AB6A40_003079</name>
</gene>
<sequence>MTTLIFCLLFKACSPSRTNGTETLYRAMARSGKPKNRQKTECLSGEDGCSSERADRISFDHLVPPTRKTAENKELRKVNRDTAAYLHQLEGGNHHRGDRKRRPAPRRGNNEDIINTAYSTQSVVNISARIFGDRESGRKRGRSQVLKVTEKVESESSKNGSNLMWLNPGKTNSLLAPENGNETGNNENHHSPGSIDKSQHFPMLQKAIQEENCGISSNKTEVNQMKRLSDRNNTMSFASVKLRQNLTEEAGNRLDKIRHNSLPLNMESSMKNYSHKSQHLYAILPNVHSNDVGFLSKSQGTSDGQQRNGTDFTPSNILRSMQNMPSNLNLRGPLSYSVPSDTTEFSASPSSSSRMKGTTSIETAMNERKTLGTTTDMMRSFPKISSNGPPQIRDKSTKTTRTTATFKANKSINLVKTNDNKHEKTMAKKFVQLTPYDLKYTTQPMGTTIKNMSTKTTEELQGVDAIKGQNNYSNVPRRCISESKTYF</sequence>
<protein>
    <submittedName>
        <fullName evidence="3">Uncharacterized protein</fullName>
    </submittedName>
</protein>
<feature type="region of interest" description="Disordered" evidence="1">
    <location>
        <begin position="135"/>
        <end position="198"/>
    </location>
</feature>
<dbReference type="EMBL" id="JBGFUD010001501">
    <property type="protein sequence ID" value="MFH4976370.1"/>
    <property type="molecule type" value="Genomic_DNA"/>
</dbReference>
<organism evidence="3 4">
    <name type="scientific">Gnathostoma spinigerum</name>
    <dbReference type="NCBI Taxonomy" id="75299"/>
    <lineage>
        <taxon>Eukaryota</taxon>
        <taxon>Metazoa</taxon>
        <taxon>Ecdysozoa</taxon>
        <taxon>Nematoda</taxon>
        <taxon>Chromadorea</taxon>
        <taxon>Rhabditida</taxon>
        <taxon>Spirurina</taxon>
        <taxon>Gnathostomatomorpha</taxon>
        <taxon>Gnathostomatoidea</taxon>
        <taxon>Gnathostomatidae</taxon>
        <taxon>Gnathostoma</taxon>
    </lineage>
</organism>
<feature type="chain" id="PRO_5044788456" evidence="2">
    <location>
        <begin position="21"/>
        <end position="487"/>
    </location>
</feature>
<feature type="region of interest" description="Disordered" evidence="1">
    <location>
        <begin position="87"/>
        <end position="111"/>
    </location>
</feature>